<organism evidence="21 22">
    <name type="scientific">Tulasnella calospora MUT 4182</name>
    <dbReference type="NCBI Taxonomy" id="1051891"/>
    <lineage>
        <taxon>Eukaryota</taxon>
        <taxon>Fungi</taxon>
        <taxon>Dikarya</taxon>
        <taxon>Basidiomycota</taxon>
        <taxon>Agaricomycotina</taxon>
        <taxon>Agaricomycetes</taxon>
        <taxon>Cantharellales</taxon>
        <taxon>Tulasnellaceae</taxon>
        <taxon>Tulasnella</taxon>
    </lineage>
</organism>
<keyword evidence="20" id="KW-0812">Transmembrane</keyword>
<dbReference type="PANTHER" id="PTHR23512">
    <property type="entry name" value="MAJOR FACILITATOR SUPERFAMILY DOMAIN-CONTAINING PROTEIN 1"/>
    <property type="match status" value="1"/>
</dbReference>
<comment type="subcellular location">
    <subcellularLocation>
        <location evidence="1">Membrane</location>
        <topology evidence="1">Multi-pass membrane protein</topology>
    </subcellularLocation>
</comment>
<evidence type="ECO:0000256" key="17">
    <source>
        <dbReference type="ARBA" id="ARBA00045709"/>
    </source>
</evidence>
<comment type="catalytic activity">
    <reaction evidence="4">
        <text>L-alpha-aminoacyl-L-arginine(out) = L-alpha-aminoacyl-L-arginine(in)</text>
        <dbReference type="Rhea" id="RHEA:79367"/>
        <dbReference type="ChEBI" id="CHEBI:229968"/>
    </reaction>
</comment>
<evidence type="ECO:0000313" key="21">
    <source>
        <dbReference type="EMBL" id="KIO31226.1"/>
    </source>
</evidence>
<evidence type="ECO:0000256" key="12">
    <source>
        <dbReference type="ARBA" id="ARBA00044912"/>
    </source>
</evidence>
<name>A0A0C3QRB1_9AGAM</name>
<dbReference type="AlphaFoldDB" id="A0A0C3QRB1"/>
<comment type="catalytic activity">
    <reaction evidence="14">
        <text>L-lysyl-glycine(out) = L-lysyl-glycine(in)</text>
        <dbReference type="Rhea" id="RHEA:79407"/>
        <dbReference type="ChEBI" id="CHEBI:191202"/>
    </reaction>
</comment>
<dbReference type="SUPFAM" id="SSF103473">
    <property type="entry name" value="MFS general substrate transporter"/>
    <property type="match status" value="1"/>
</dbReference>
<evidence type="ECO:0000256" key="13">
    <source>
        <dbReference type="ARBA" id="ARBA00044919"/>
    </source>
</evidence>
<dbReference type="InterPro" id="IPR052187">
    <property type="entry name" value="MFSD1"/>
</dbReference>
<comment type="catalytic activity">
    <reaction evidence="10">
        <text>L-lysyl-L-lysine(out) = L-lysyl-L-lysine(in)</text>
        <dbReference type="Rhea" id="RHEA:79403"/>
        <dbReference type="ChEBI" id="CHEBI:229956"/>
    </reaction>
</comment>
<evidence type="ECO:0000256" key="11">
    <source>
        <dbReference type="ARBA" id="ARBA00044903"/>
    </source>
</evidence>
<feature type="transmembrane region" description="Helical" evidence="20">
    <location>
        <begin position="427"/>
        <end position="451"/>
    </location>
</feature>
<keyword evidence="22" id="KW-1185">Reference proteome</keyword>
<dbReference type="OrthoDB" id="10255148at2759"/>
<keyword evidence="20" id="KW-1133">Transmembrane helix</keyword>
<evidence type="ECO:0000256" key="3">
    <source>
        <dbReference type="ARBA" id="ARBA00044878"/>
    </source>
</evidence>
<feature type="transmembrane region" description="Helical" evidence="20">
    <location>
        <begin position="520"/>
        <end position="542"/>
    </location>
</feature>
<comment type="catalytic activity">
    <reaction evidence="3">
        <text>L-histidyl-glycine(out) = L-histidyl-glycine(in)</text>
        <dbReference type="Rhea" id="RHEA:79395"/>
        <dbReference type="ChEBI" id="CHEBI:229957"/>
    </reaction>
</comment>
<dbReference type="GO" id="GO:0016020">
    <property type="term" value="C:membrane"/>
    <property type="evidence" value="ECO:0007669"/>
    <property type="project" value="UniProtKB-SubCell"/>
</dbReference>
<dbReference type="HOGENOM" id="CLU_020376_0_0_1"/>
<feature type="transmembrane region" description="Helical" evidence="20">
    <location>
        <begin position="246"/>
        <end position="266"/>
    </location>
</feature>
<dbReference type="Pfam" id="PF07690">
    <property type="entry name" value="MFS_1"/>
    <property type="match status" value="1"/>
</dbReference>
<gene>
    <name evidence="21" type="ORF">M407DRAFT_19843</name>
</gene>
<evidence type="ECO:0000256" key="10">
    <source>
        <dbReference type="ARBA" id="ARBA00044900"/>
    </source>
</evidence>
<dbReference type="Proteomes" id="UP000054248">
    <property type="component" value="Unassembled WGS sequence"/>
</dbReference>
<dbReference type="InterPro" id="IPR011701">
    <property type="entry name" value="MFS"/>
</dbReference>
<comment type="function">
    <text evidence="17">Lysosomal dipeptide uniporter that selectively exports lysine, arginine or histidine-containing dipeptides with a net positive charge from the lysosome lumen into the cytosol. Could play a role in a specific type of protein O-glycosylation indirectly regulating macrophages migration and tissue invasion. Also essential for liver homeostasis.</text>
</comment>
<dbReference type="STRING" id="1051891.A0A0C3QRB1"/>
<sequence length="774" mass="83163">MDRTATSSGRLANPFQPEHPPTPPAEEPITDDASSTASSGSSSSSSSSSSRRDIVEVDEQAEAVVAELNSENEDRVTVSATVVRVLALLCACSLSVGSHYGSYFLGPLKSRLSREIGTSNTEFSLLLAAYNINNTWTPLVGGVMTARLGTAMTSIIATSLILFGQSILLIGDLTGSVRTMVVGLFIFGLGISPLAVVQETIIVRFFCKHGLGVSLALGLVAGKLTSFLSAYTSYPLSQTYGPHAPFVVSTVLAAVSFGFNLIYLFASNWFTRGAGLTPEAADVQRRLEELKGRTRLSGERMTEQEALEKVAAKRKVRLYDLTLLGDVFWLYIAINALCGAIWSPFTHLAANIFEKRYNLNELEASGQASMLLAGSIILYPACGIITDRLKRGPVVHHLFVLSSALTLICYFWLALPPTWTETPTPAILAFSGGHGFSTLLLVIIIPHLVPLQYVSTALGAHKAIESCGSTISKILAGLLLDSKGAKSGSITPEPTSTSIYGTFISSVRSVVRPPIDNGHAIQWLLNAWLFVNVIQLIGTIVLRRADVRRKRRLAMLGEHADTAIPGPLPLSTPSRRGGYLPIRTTSEDEGAPAASAEEVERRHLKDDVEVAGGGNPWLDVIEENPIMETSEEQEQEREGAHGSGHHKAATFPRAGKGGVSGWLSSLGRSAQRPGEHSPPLIPSPIDDAASPRGRAPPSYNTLPRRTLPLKDTRGRSSRRSASFTTVHGIPLAVARTRKERRKGKVFMAMSAGLVLVTWALFFATALAKINGKEK</sequence>
<dbReference type="InterPro" id="IPR036259">
    <property type="entry name" value="MFS_trans_sf"/>
</dbReference>
<feature type="transmembrane region" description="Helical" evidence="20">
    <location>
        <begin position="177"/>
        <end position="197"/>
    </location>
</feature>
<evidence type="ECO:0000256" key="20">
    <source>
        <dbReference type="SAM" id="Phobius"/>
    </source>
</evidence>
<dbReference type="PANTHER" id="PTHR23512:SF12">
    <property type="entry name" value="TRANSPORTER, PUTATIVE (AFU_ORTHOLOGUE AFUA_4G00260)-RELATED"/>
    <property type="match status" value="1"/>
</dbReference>
<evidence type="ECO:0000256" key="4">
    <source>
        <dbReference type="ARBA" id="ARBA00044881"/>
    </source>
</evidence>
<dbReference type="Gene3D" id="1.20.1250.20">
    <property type="entry name" value="MFS general substrate transporter like domains"/>
    <property type="match status" value="1"/>
</dbReference>
<comment type="catalytic activity">
    <reaction evidence="5">
        <text>L-alpha-aminoacyl-L-histidine(out) = L-alpha-aminoacyl-L-histidine(in)</text>
        <dbReference type="Rhea" id="RHEA:79375"/>
        <dbReference type="ChEBI" id="CHEBI:229967"/>
    </reaction>
</comment>
<comment type="catalytic activity">
    <reaction evidence="2">
        <text>L-lysyl-L-alanine(out) = L-lysyl-L-alanine(in)</text>
        <dbReference type="Rhea" id="RHEA:79399"/>
        <dbReference type="ChEBI" id="CHEBI:229954"/>
    </reaction>
</comment>
<reference evidence="22" key="2">
    <citation type="submission" date="2015-01" db="EMBL/GenBank/DDBJ databases">
        <title>Evolutionary Origins and Diversification of the Mycorrhizal Mutualists.</title>
        <authorList>
            <consortium name="DOE Joint Genome Institute"/>
            <consortium name="Mycorrhizal Genomics Consortium"/>
            <person name="Kohler A."/>
            <person name="Kuo A."/>
            <person name="Nagy L.G."/>
            <person name="Floudas D."/>
            <person name="Copeland A."/>
            <person name="Barry K.W."/>
            <person name="Cichocki N."/>
            <person name="Veneault-Fourrey C."/>
            <person name="LaButti K."/>
            <person name="Lindquist E.A."/>
            <person name="Lipzen A."/>
            <person name="Lundell T."/>
            <person name="Morin E."/>
            <person name="Murat C."/>
            <person name="Riley R."/>
            <person name="Ohm R."/>
            <person name="Sun H."/>
            <person name="Tunlid A."/>
            <person name="Henrissat B."/>
            <person name="Grigoriev I.V."/>
            <person name="Hibbett D.S."/>
            <person name="Martin F."/>
        </authorList>
    </citation>
    <scope>NUCLEOTIDE SEQUENCE [LARGE SCALE GENOMIC DNA]</scope>
    <source>
        <strain evidence="22">MUT 4182</strain>
    </source>
</reference>
<evidence type="ECO:0000256" key="16">
    <source>
        <dbReference type="ARBA" id="ARBA00045018"/>
    </source>
</evidence>
<dbReference type="GO" id="GO:0022857">
    <property type="term" value="F:transmembrane transporter activity"/>
    <property type="evidence" value="ECO:0007669"/>
    <property type="project" value="InterPro"/>
</dbReference>
<feature type="compositionally biased region" description="Basic and acidic residues" evidence="19">
    <location>
        <begin position="598"/>
        <end position="608"/>
    </location>
</feature>
<evidence type="ECO:0000256" key="8">
    <source>
        <dbReference type="ARBA" id="ARBA00044898"/>
    </source>
</evidence>
<dbReference type="EMBL" id="KN822965">
    <property type="protein sequence ID" value="KIO31226.1"/>
    <property type="molecule type" value="Genomic_DNA"/>
</dbReference>
<comment type="catalytic activity">
    <reaction evidence="9">
        <text>L-arginyl-L-alpha-amino acid(out) = L-arginyl-L-alpha-amino acid(in)</text>
        <dbReference type="Rhea" id="RHEA:79371"/>
        <dbReference type="ChEBI" id="CHEBI:84315"/>
    </reaction>
</comment>
<evidence type="ECO:0000313" key="22">
    <source>
        <dbReference type="Proteomes" id="UP000054248"/>
    </source>
</evidence>
<feature type="transmembrane region" description="Helical" evidence="20">
    <location>
        <begin position="323"/>
        <end position="345"/>
    </location>
</feature>
<feature type="transmembrane region" description="Helical" evidence="20">
    <location>
        <begin position="398"/>
        <end position="415"/>
    </location>
</feature>
<keyword evidence="20" id="KW-0472">Membrane</keyword>
<evidence type="ECO:0000256" key="1">
    <source>
        <dbReference type="ARBA" id="ARBA00004141"/>
    </source>
</evidence>
<proteinExistence type="predicted"/>
<evidence type="ECO:0000256" key="7">
    <source>
        <dbReference type="ARBA" id="ARBA00044893"/>
    </source>
</evidence>
<feature type="transmembrane region" description="Helical" evidence="20">
    <location>
        <begin position="209"/>
        <end position="234"/>
    </location>
</feature>
<feature type="compositionally biased region" description="Low complexity" evidence="19">
    <location>
        <begin position="34"/>
        <end position="49"/>
    </location>
</feature>
<feature type="compositionally biased region" description="Polar residues" evidence="19">
    <location>
        <begin position="1"/>
        <end position="10"/>
    </location>
</feature>
<evidence type="ECO:0000256" key="19">
    <source>
        <dbReference type="SAM" id="MobiDB-lite"/>
    </source>
</evidence>
<evidence type="ECO:0000256" key="15">
    <source>
        <dbReference type="ARBA" id="ARBA00044985"/>
    </source>
</evidence>
<comment type="catalytic activity">
    <reaction evidence="11">
        <text>L-arginyl-glycine(out) = L-arginyl-glycine(in)</text>
        <dbReference type="Rhea" id="RHEA:79391"/>
        <dbReference type="ChEBI" id="CHEBI:229955"/>
    </reaction>
</comment>
<evidence type="ECO:0000256" key="18">
    <source>
        <dbReference type="ARBA" id="ARBA00046376"/>
    </source>
</evidence>
<comment type="catalytic activity">
    <reaction evidence="7">
        <text>L-alpha-aminoacyl-L-lysine(out) = L-alpha-aminoacyl-L-lysine(in)</text>
        <dbReference type="Rhea" id="RHEA:79383"/>
        <dbReference type="ChEBI" id="CHEBI:229966"/>
    </reaction>
</comment>
<comment type="subunit">
    <text evidence="18">Homodimer. Interacts with lysosomal protein GLMP (via lumenal domain); the interaction starts while both proteins are still in the endoplasmic reticulum and is required for stabilization of MFSD1 in lysosomes but has no direct effect on its targeting to lysosomes or transporter activity.</text>
</comment>
<feature type="compositionally biased region" description="Pro residues" evidence="19">
    <location>
        <begin position="17"/>
        <end position="26"/>
    </location>
</feature>
<evidence type="ECO:0000256" key="5">
    <source>
        <dbReference type="ARBA" id="ARBA00044884"/>
    </source>
</evidence>
<reference evidence="21 22" key="1">
    <citation type="submission" date="2014-04" db="EMBL/GenBank/DDBJ databases">
        <authorList>
            <consortium name="DOE Joint Genome Institute"/>
            <person name="Kuo A."/>
            <person name="Girlanda M."/>
            <person name="Perotto S."/>
            <person name="Kohler A."/>
            <person name="Nagy L.G."/>
            <person name="Floudas D."/>
            <person name="Copeland A."/>
            <person name="Barry K.W."/>
            <person name="Cichocki N."/>
            <person name="Veneault-Fourrey C."/>
            <person name="LaButti K."/>
            <person name="Lindquist E.A."/>
            <person name="Lipzen A."/>
            <person name="Lundell T."/>
            <person name="Morin E."/>
            <person name="Murat C."/>
            <person name="Sun H."/>
            <person name="Tunlid A."/>
            <person name="Henrissat B."/>
            <person name="Grigoriev I.V."/>
            <person name="Hibbett D.S."/>
            <person name="Martin F."/>
            <person name="Nordberg H.P."/>
            <person name="Cantor M.N."/>
            <person name="Hua S.X."/>
        </authorList>
    </citation>
    <scope>NUCLEOTIDE SEQUENCE [LARGE SCALE GENOMIC DNA]</scope>
    <source>
        <strain evidence="21 22">MUT 4182</strain>
    </source>
</reference>
<evidence type="ECO:0000256" key="9">
    <source>
        <dbReference type="ARBA" id="ARBA00044899"/>
    </source>
</evidence>
<evidence type="ECO:0000256" key="6">
    <source>
        <dbReference type="ARBA" id="ARBA00044891"/>
    </source>
</evidence>
<comment type="catalytic activity">
    <reaction evidence="6">
        <text>L-lysyl-L-alpha-amino acid(out) = L-lysyl-L-alpha-amino acid(in)</text>
        <dbReference type="Rhea" id="RHEA:79387"/>
        <dbReference type="ChEBI" id="CHEBI:229965"/>
    </reaction>
</comment>
<evidence type="ECO:0000256" key="14">
    <source>
        <dbReference type="ARBA" id="ARBA00044924"/>
    </source>
</evidence>
<feature type="region of interest" description="Disordered" evidence="19">
    <location>
        <begin position="1"/>
        <end position="54"/>
    </location>
</feature>
<comment type="catalytic activity">
    <reaction evidence="8">
        <text>L-aspartyl-L-lysine(out) = L-aspartyl-L-lysine(in)</text>
        <dbReference type="Rhea" id="RHEA:79411"/>
        <dbReference type="ChEBI" id="CHEBI:229953"/>
    </reaction>
</comment>
<feature type="transmembrane region" description="Helical" evidence="20">
    <location>
        <begin position="745"/>
        <end position="767"/>
    </location>
</feature>
<feature type="region of interest" description="Disordered" evidence="19">
    <location>
        <begin position="562"/>
        <end position="722"/>
    </location>
</feature>
<comment type="catalytic activity">
    <reaction evidence="13">
        <text>L-alanyl-L-lysine(out) = L-alanyl-L-lysine(in)</text>
        <dbReference type="Rhea" id="RHEA:79415"/>
        <dbReference type="ChEBI" id="CHEBI:192470"/>
    </reaction>
</comment>
<feature type="transmembrane region" description="Helical" evidence="20">
    <location>
        <begin position="148"/>
        <end position="171"/>
    </location>
</feature>
<accession>A0A0C3QRB1</accession>
<comment type="catalytic activity">
    <reaction evidence="12">
        <text>L-histidyl-L-alpha-amino acid(out) = L-histidyl-L-alpha-amino acid(in)</text>
        <dbReference type="Rhea" id="RHEA:79379"/>
        <dbReference type="ChEBI" id="CHEBI:229964"/>
    </reaction>
</comment>
<evidence type="ECO:0000256" key="2">
    <source>
        <dbReference type="ARBA" id="ARBA00044876"/>
    </source>
</evidence>
<protein>
    <recommendedName>
        <fullName evidence="15">Lysosomal dipeptide transporter MFSD1</fullName>
    </recommendedName>
    <alternativeName>
        <fullName evidence="16">Major facilitator superfamily domain-containing protein 1</fullName>
    </alternativeName>
</protein>